<gene>
    <name evidence="3" type="ORF">ADL15_26230</name>
</gene>
<dbReference type="EMBL" id="LLZH01000275">
    <property type="protein sequence ID" value="KUL29845.1"/>
    <property type="molecule type" value="Genomic_DNA"/>
</dbReference>
<dbReference type="AlphaFoldDB" id="A0A117MQ88"/>
<evidence type="ECO:0000256" key="1">
    <source>
        <dbReference type="SAM" id="Phobius"/>
    </source>
</evidence>
<organism evidence="3 4">
    <name type="scientific">Actinoplanes awajinensis subsp. mycoplanecinus</name>
    <dbReference type="NCBI Taxonomy" id="135947"/>
    <lineage>
        <taxon>Bacteria</taxon>
        <taxon>Bacillati</taxon>
        <taxon>Actinomycetota</taxon>
        <taxon>Actinomycetes</taxon>
        <taxon>Micromonosporales</taxon>
        <taxon>Micromonosporaceae</taxon>
        <taxon>Actinoplanes</taxon>
    </lineage>
</organism>
<keyword evidence="4" id="KW-1185">Reference proteome</keyword>
<feature type="domain" description="Low molecular weight protein antigen 6 PH" evidence="2">
    <location>
        <begin position="75"/>
        <end position="144"/>
    </location>
</feature>
<keyword evidence="1" id="KW-0812">Transmembrane</keyword>
<protein>
    <recommendedName>
        <fullName evidence="2">Low molecular weight protein antigen 6 PH domain-containing protein</fullName>
    </recommendedName>
</protein>
<comment type="caution">
    <text evidence="3">The sequence shown here is derived from an EMBL/GenBank/DDBJ whole genome shotgun (WGS) entry which is preliminary data.</text>
</comment>
<accession>A0A117MQ88</accession>
<evidence type="ECO:0000313" key="3">
    <source>
        <dbReference type="EMBL" id="KUL29845.1"/>
    </source>
</evidence>
<dbReference type="Proteomes" id="UP000053244">
    <property type="component" value="Unassembled WGS sequence"/>
</dbReference>
<evidence type="ECO:0000259" key="2">
    <source>
        <dbReference type="Pfam" id="PF10756"/>
    </source>
</evidence>
<proteinExistence type="predicted"/>
<dbReference type="InterPro" id="IPR019692">
    <property type="entry name" value="CFP-6_PH"/>
</dbReference>
<feature type="transmembrane region" description="Helical" evidence="1">
    <location>
        <begin position="12"/>
        <end position="36"/>
    </location>
</feature>
<evidence type="ECO:0000313" key="4">
    <source>
        <dbReference type="Proteomes" id="UP000053244"/>
    </source>
</evidence>
<reference evidence="3 4" key="1">
    <citation type="submission" date="2015-10" db="EMBL/GenBank/DDBJ databases">
        <authorList>
            <person name="Gilbert D.G."/>
        </authorList>
    </citation>
    <scope>NUCLEOTIDE SEQUENCE [LARGE SCALE GENOMIC DNA]</scope>
    <source>
        <strain evidence="3 4">NRRL B-16712</strain>
    </source>
</reference>
<feature type="transmembrane region" description="Helical" evidence="1">
    <location>
        <begin position="56"/>
        <end position="74"/>
    </location>
</feature>
<name>A0A117MQ88_9ACTN</name>
<sequence>MMADVIFRPQKIRWVAGTLALGVVVLFTVLSFGLHGQGGFENAGQVGSGSFQRGDQAAMVGLGVLIGLGILAFCRPRVTADDQGVHVRNVVGGYDLPWAVVRAVRFDRNSPWAQLELLDDEQVSIHALQAVDKDYAVDGVRSLRALHQASHEA</sequence>
<dbReference type="Pfam" id="PF10756">
    <property type="entry name" value="bPH_6"/>
    <property type="match status" value="1"/>
</dbReference>
<keyword evidence="1" id="KW-0472">Membrane</keyword>
<keyword evidence="1" id="KW-1133">Transmembrane helix</keyword>